<keyword evidence="3" id="KW-1185">Reference proteome</keyword>
<dbReference type="AlphaFoldDB" id="A0AAD4U3L5"/>
<dbReference type="EMBL" id="JAKZEL010000010">
    <property type="protein sequence ID" value="KAI4539793.1"/>
    <property type="molecule type" value="Genomic_DNA"/>
</dbReference>
<reference evidence="2" key="1">
    <citation type="submission" date="2022-03" db="EMBL/GenBank/DDBJ databases">
        <title>Genomic analyses of argali, domestic sheep and their hybrids provide insights into chromosomal evolution, heterosis and genetic basis of agronomic traits.</title>
        <authorList>
            <person name="Li M."/>
        </authorList>
    </citation>
    <scope>NUCLEOTIDE SEQUENCE</scope>
    <source>
        <strain evidence="2">CAU-MHL-2022a</strain>
        <tissue evidence="2">Skin</tissue>
    </source>
</reference>
<proteinExistence type="predicted"/>
<evidence type="ECO:0000256" key="1">
    <source>
        <dbReference type="SAM" id="MobiDB-lite"/>
    </source>
</evidence>
<comment type="caution">
    <text evidence="2">The sequence shown here is derived from an EMBL/GenBank/DDBJ whole genome shotgun (WGS) entry which is preliminary data.</text>
</comment>
<name>A0AAD4U3L5_OVIAM</name>
<feature type="region of interest" description="Disordered" evidence="1">
    <location>
        <begin position="62"/>
        <end position="100"/>
    </location>
</feature>
<dbReference type="Proteomes" id="UP001214576">
    <property type="component" value="Unassembled WGS sequence"/>
</dbReference>
<feature type="region of interest" description="Disordered" evidence="1">
    <location>
        <begin position="119"/>
        <end position="140"/>
    </location>
</feature>
<accession>A0AAD4U3L5</accession>
<organism evidence="2 3">
    <name type="scientific">Ovis ammon polii</name>
    <dbReference type="NCBI Taxonomy" id="230172"/>
    <lineage>
        <taxon>Eukaryota</taxon>
        <taxon>Metazoa</taxon>
        <taxon>Chordata</taxon>
        <taxon>Craniata</taxon>
        <taxon>Vertebrata</taxon>
        <taxon>Euteleostomi</taxon>
        <taxon>Mammalia</taxon>
        <taxon>Eutheria</taxon>
        <taxon>Laurasiatheria</taxon>
        <taxon>Artiodactyla</taxon>
        <taxon>Ruminantia</taxon>
        <taxon>Pecora</taxon>
        <taxon>Bovidae</taxon>
        <taxon>Caprinae</taxon>
        <taxon>Ovis</taxon>
    </lineage>
</organism>
<protein>
    <submittedName>
        <fullName evidence="2">Uncharacterized protein</fullName>
    </submittedName>
</protein>
<evidence type="ECO:0000313" key="2">
    <source>
        <dbReference type="EMBL" id="KAI4539793.1"/>
    </source>
</evidence>
<evidence type="ECO:0000313" key="3">
    <source>
        <dbReference type="Proteomes" id="UP001214576"/>
    </source>
</evidence>
<gene>
    <name evidence="2" type="ORF">MG293_010188</name>
</gene>
<sequence>MGKMWGTPLRATPLRASRQWDSGRRCEIQSGSDSVSREAGRAVQWASWRRWRCVRVLLNPRDNRTDSPRPCQGLDATPLYGSRLPTPNKTPTPGPRGARPDLLRRANAQTLWAVGSLHPRLGLEPPSARNSPLTPPSGDRDVPHLPACRHDAGLDPVLCPWRSAELQPPAYETLLFVPNEGYNKNNV</sequence>